<name>A0A975TW56_9RHOB</name>
<dbReference type="Proteomes" id="UP000693972">
    <property type="component" value="Unassembled WGS sequence"/>
</dbReference>
<protein>
    <submittedName>
        <fullName evidence="2">DUF1289 domain-containing protein</fullName>
    </submittedName>
</protein>
<dbReference type="EMBL" id="CP078073">
    <property type="protein sequence ID" value="QXL88829.1"/>
    <property type="molecule type" value="Genomic_DNA"/>
</dbReference>
<dbReference type="AlphaFoldDB" id="A0A975TW56"/>
<organism evidence="2">
    <name type="scientific">Gymnodinialimonas phycosphaerae</name>
    <dbReference type="NCBI Taxonomy" id="2841589"/>
    <lineage>
        <taxon>Bacteria</taxon>
        <taxon>Pseudomonadati</taxon>
        <taxon>Pseudomonadota</taxon>
        <taxon>Alphaproteobacteria</taxon>
        <taxon>Rhodobacterales</taxon>
        <taxon>Paracoccaceae</taxon>
        <taxon>Gymnodinialimonas</taxon>
    </lineage>
</organism>
<sequence>MSDTNPKRTSSDDIWKRDEIQSPCVKICIIHPEARLCTGCLRTIDEITQWSRLTHEARADVMEALPARAPQLQKRRGGRAARLTRGT</sequence>
<dbReference type="PANTHER" id="PTHR35175">
    <property type="entry name" value="DUF1289 DOMAIN-CONTAINING PROTEIN"/>
    <property type="match status" value="1"/>
</dbReference>
<dbReference type="Pfam" id="PF06945">
    <property type="entry name" value="DUF1289"/>
    <property type="match status" value="1"/>
</dbReference>
<evidence type="ECO:0000256" key="1">
    <source>
        <dbReference type="SAM" id="MobiDB-lite"/>
    </source>
</evidence>
<dbReference type="PANTHER" id="PTHR35175:SF2">
    <property type="entry name" value="DUF1289 DOMAIN-CONTAINING PROTEIN"/>
    <property type="match status" value="1"/>
</dbReference>
<proteinExistence type="predicted"/>
<evidence type="ECO:0000313" key="2">
    <source>
        <dbReference type="EMBL" id="QXL88829.1"/>
    </source>
</evidence>
<keyword evidence="3" id="KW-1185">Reference proteome</keyword>
<dbReference type="EMBL" id="JAIMBW010000001">
    <property type="protein sequence ID" value="MBY4892067.1"/>
    <property type="molecule type" value="Genomic_DNA"/>
</dbReference>
<reference evidence="2 3" key="1">
    <citation type="submission" date="2021-07" db="EMBL/GenBank/DDBJ databases">
        <title>Karlodiniumbacter phycospheric gen. nov., sp. nov., a phycosphere bacterium isolated from karlodinium veneficum.</title>
        <authorList>
            <person name="Peng Y."/>
            <person name="Jiang L."/>
            <person name="Lee J."/>
        </authorList>
    </citation>
    <scope>NUCLEOTIDE SEQUENCE</scope>
    <source>
        <strain evidence="2 3">N5</strain>
    </source>
</reference>
<dbReference type="InterPro" id="IPR010710">
    <property type="entry name" value="DUF1289"/>
</dbReference>
<evidence type="ECO:0000313" key="3">
    <source>
        <dbReference type="Proteomes" id="UP000693972"/>
    </source>
</evidence>
<accession>A0A975TW56</accession>
<dbReference type="RefSeq" id="WP_257891891.1">
    <property type="nucleotide sequence ID" value="NZ_JAIMBW010000001.1"/>
</dbReference>
<gene>
    <name evidence="2" type="ORF">KUL25_04745</name>
</gene>
<feature type="region of interest" description="Disordered" evidence="1">
    <location>
        <begin position="68"/>
        <end position="87"/>
    </location>
</feature>